<protein>
    <submittedName>
        <fullName evidence="2">Uncharacterized protein</fullName>
    </submittedName>
</protein>
<organism evidence="2 3">
    <name type="scientific">Dreissena polymorpha</name>
    <name type="common">Zebra mussel</name>
    <name type="synonym">Mytilus polymorpha</name>
    <dbReference type="NCBI Taxonomy" id="45954"/>
    <lineage>
        <taxon>Eukaryota</taxon>
        <taxon>Metazoa</taxon>
        <taxon>Spiralia</taxon>
        <taxon>Lophotrochozoa</taxon>
        <taxon>Mollusca</taxon>
        <taxon>Bivalvia</taxon>
        <taxon>Autobranchia</taxon>
        <taxon>Heteroconchia</taxon>
        <taxon>Euheterodonta</taxon>
        <taxon>Imparidentia</taxon>
        <taxon>Neoheterodontei</taxon>
        <taxon>Myida</taxon>
        <taxon>Dreissenoidea</taxon>
        <taxon>Dreissenidae</taxon>
        <taxon>Dreissena</taxon>
    </lineage>
</organism>
<proteinExistence type="predicted"/>
<keyword evidence="3" id="KW-1185">Reference proteome</keyword>
<gene>
    <name evidence="2" type="ORF">DPMN_091343</name>
</gene>
<evidence type="ECO:0000256" key="1">
    <source>
        <dbReference type="SAM" id="MobiDB-lite"/>
    </source>
</evidence>
<feature type="region of interest" description="Disordered" evidence="1">
    <location>
        <begin position="1"/>
        <end position="77"/>
    </location>
</feature>
<accession>A0A9D4L082</accession>
<dbReference type="EMBL" id="JAIWYP010000003">
    <property type="protein sequence ID" value="KAH3848958.1"/>
    <property type="molecule type" value="Genomic_DNA"/>
</dbReference>
<name>A0A9D4L082_DREPO</name>
<feature type="compositionally biased region" description="Polar residues" evidence="1">
    <location>
        <begin position="14"/>
        <end position="26"/>
    </location>
</feature>
<reference evidence="2" key="1">
    <citation type="journal article" date="2019" name="bioRxiv">
        <title>The Genome of the Zebra Mussel, Dreissena polymorpha: A Resource for Invasive Species Research.</title>
        <authorList>
            <person name="McCartney M.A."/>
            <person name="Auch B."/>
            <person name="Kono T."/>
            <person name="Mallez S."/>
            <person name="Zhang Y."/>
            <person name="Obille A."/>
            <person name="Becker A."/>
            <person name="Abrahante J.E."/>
            <person name="Garbe J."/>
            <person name="Badalamenti J.P."/>
            <person name="Herman A."/>
            <person name="Mangelson H."/>
            <person name="Liachko I."/>
            <person name="Sullivan S."/>
            <person name="Sone E.D."/>
            <person name="Koren S."/>
            <person name="Silverstein K.A.T."/>
            <person name="Beckman K.B."/>
            <person name="Gohl D.M."/>
        </authorList>
    </citation>
    <scope>NUCLEOTIDE SEQUENCE</scope>
    <source>
        <strain evidence="2">Duluth1</strain>
        <tissue evidence="2">Whole animal</tissue>
    </source>
</reference>
<comment type="caution">
    <text evidence="2">The sequence shown here is derived from an EMBL/GenBank/DDBJ whole genome shotgun (WGS) entry which is preliminary data.</text>
</comment>
<feature type="compositionally biased region" description="Basic and acidic residues" evidence="1">
    <location>
        <begin position="29"/>
        <end position="43"/>
    </location>
</feature>
<sequence>MDYTGSTDRKRLSRSASMKQEASNPCISEHTRASDTKYAEDTPKYVTKRRSKSRPQLETPSKERTAIMSPATYDDSG</sequence>
<evidence type="ECO:0000313" key="3">
    <source>
        <dbReference type="Proteomes" id="UP000828390"/>
    </source>
</evidence>
<dbReference type="AlphaFoldDB" id="A0A9D4L082"/>
<evidence type="ECO:0000313" key="2">
    <source>
        <dbReference type="EMBL" id="KAH3848958.1"/>
    </source>
</evidence>
<dbReference type="Proteomes" id="UP000828390">
    <property type="component" value="Unassembled WGS sequence"/>
</dbReference>
<reference evidence="2" key="2">
    <citation type="submission" date="2020-11" db="EMBL/GenBank/DDBJ databases">
        <authorList>
            <person name="McCartney M.A."/>
            <person name="Auch B."/>
            <person name="Kono T."/>
            <person name="Mallez S."/>
            <person name="Becker A."/>
            <person name="Gohl D.M."/>
            <person name="Silverstein K.A.T."/>
            <person name="Koren S."/>
            <person name="Bechman K.B."/>
            <person name="Herman A."/>
            <person name="Abrahante J.E."/>
            <person name="Garbe J."/>
        </authorList>
    </citation>
    <scope>NUCLEOTIDE SEQUENCE</scope>
    <source>
        <strain evidence="2">Duluth1</strain>
        <tissue evidence="2">Whole animal</tissue>
    </source>
</reference>